<feature type="compositionally biased region" description="Basic and acidic residues" evidence="1">
    <location>
        <begin position="1058"/>
        <end position="1074"/>
    </location>
</feature>
<evidence type="ECO:0000313" key="4">
    <source>
        <dbReference type="Proteomes" id="UP000054636"/>
    </source>
</evidence>
<dbReference type="AlphaFoldDB" id="A0A0W8D9E5"/>
<evidence type="ECO:0000256" key="2">
    <source>
        <dbReference type="SAM" id="Phobius"/>
    </source>
</evidence>
<feature type="region of interest" description="Disordered" evidence="1">
    <location>
        <begin position="646"/>
        <end position="728"/>
    </location>
</feature>
<feature type="compositionally biased region" description="Acidic residues" evidence="1">
    <location>
        <begin position="715"/>
        <end position="728"/>
    </location>
</feature>
<feature type="compositionally biased region" description="Low complexity" evidence="1">
    <location>
        <begin position="688"/>
        <end position="701"/>
    </location>
</feature>
<organism evidence="3 4">
    <name type="scientific">Phytophthora nicotianae</name>
    <name type="common">Potato buckeye rot agent</name>
    <name type="synonym">Phytophthora parasitica</name>
    <dbReference type="NCBI Taxonomy" id="4792"/>
    <lineage>
        <taxon>Eukaryota</taxon>
        <taxon>Sar</taxon>
        <taxon>Stramenopiles</taxon>
        <taxon>Oomycota</taxon>
        <taxon>Peronosporomycetes</taxon>
        <taxon>Peronosporales</taxon>
        <taxon>Peronosporaceae</taxon>
        <taxon>Phytophthora</taxon>
    </lineage>
</organism>
<protein>
    <submittedName>
        <fullName evidence="3">Uncharacterized protein</fullName>
    </submittedName>
</protein>
<keyword evidence="2" id="KW-0812">Transmembrane</keyword>
<feature type="region of interest" description="Disordered" evidence="1">
    <location>
        <begin position="271"/>
        <end position="318"/>
    </location>
</feature>
<feature type="region of interest" description="Disordered" evidence="1">
    <location>
        <begin position="583"/>
        <end position="631"/>
    </location>
</feature>
<keyword evidence="2" id="KW-0472">Membrane</keyword>
<feature type="compositionally biased region" description="Polar residues" evidence="1">
    <location>
        <begin position="16"/>
        <end position="28"/>
    </location>
</feature>
<feature type="compositionally biased region" description="Acidic residues" evidence="1">
    <location>
        <begin position="396"/>
        <end position="421"/>
    </location>
</feature>
<feature type="region of interest" description="Disordered" evidence="1">
    <location>
        <begin position="519"/>
        <end position="545"/>
    </location>
</feature>
<evidence type="ECO:0000313" key="3">
    <source>
        <dbReference type="EMBL" id="KUF92824.1"/>
    </source>
</evidence>
<keyword evidence="2" id="KW-1133">Transmembrane helix</keyword>
<reference evidence="3 4" key="1">
    <citation type="submission" date="2015-11" db="EMBL/GenBank/DDBJ databases">
        <title>Genomes and virulence difference between two physiological races of Phytophthora nicotianae.</title>
        <authorList>
            <person name="Liu H."/>
            <person name="Ma X."/>
            <person name="Yu H."/>
            <person name="Fang D."/>
            <person name="Li Y."/>
            <person name="Wang X."/>
            <person name="Wang W."/>
            <person name="Dong Y."/>
            <person name="Xiao B."/>
        </authorList>
    </citation>
    <scope>NUCLEOTIDE SEQUENCE [LARGE SCALE GENOMIC DNA]</scope>
    <source>
        <strain evidence="4">race 1</strain>
    </source>
</reference>
<feature type="region of interest" description="Disordered" evidence="1">
    <location>
        <begin position="763"/>
        <end position="788"/>
    </location>
</feature>
<comment type="caution">
    <text evidence="3">The sequence shown here is derived from an EMBL/GenBank/DDBJ whole genome shotgun (WGS) entry which is preliminary data.</text>
</comment>
<feature type="region of interest" description="Disordered" evidence="1">
    <location>
        <begin position="1"/>
        <end position="28"/>
    </location>
</feature>
<sequence length="1122" mass="121832">METSNAAPLGLRQRHNASGLSTQAQKNATAEPPIVTLEDLLKELYKNHQPDKLKNVPVVAKQYAGKERELVGLLKGKYGALSVKRLEENLEVLERTHRNRGGKSAAKKRGCFMLTVSLMFWLWVLLYFSFGAVFVSFVVLNAWECRALDNDEQELESSEECVPLKKELETFTYERVADYMSQSHPDACFCSEWKARENALFTNLSGDDLLNLVRLVPFSPDLFGSAWIATVKEQVPSQESYDNYAKPVVDLSLDVGSFVWSSVLELTRYDEASEEKSPIVEEDIADIPSLNEESESNAHTDSPDRAADEMEKEMENESFVNEVEAEDKVTDELYAEEVVVPPEEVPVEVDTFKFDDEPQTGDIEIATKEDMPEEDIIPVDKESAAIKEETFPFTSEAEDDVTSESTDVVESDDPPAIEESEDIPLAKEAALDDTNDVEAEPEDANVESADVYNTEVIETLTVDDAVFASVEETDDGDYTKGRLCTCPVTETEFVDSDDDEFSASTKADAVNAMVDVVEEASDATVEDADNTESLDEENAMESDDVVEVEVLQEGVDLSYTETVSDTNQEELTAESIEIFSSALEDELEPVDIEEDASSELSEAEAEKPVESENVAVESPESETDSAEDTVIIPSIADTVVEVKELSSDADVLTEATDGEMERAEEESVRSEELELNVEPDLNEEEPDTVVVSVDVDEAPVVQSENGDEVASTLSEENEVEVENNELDVVVEVEVETTANNDEGEMSASDEDHGDEEVIVELDSELPSSSNDVDVVEPLSEEGSVGVSNEGAEVANDVSNDEEPVAAPVAVVESLSEDADVKSDEEDAEENGSAIPVEVEASVPQLDLEEVVATVADETVVHELEEALENEASEQKEDLEEGLSASAEIESVVVEGDEEDAVPDSFFENDVESVEVVLDEEADGDAEASTFSAVEEEQSASEVGEFSEQGEESVVIEATEASIEADTDAPDATEDGTEEIEDVENAAFAATEDVETLAGDDTESAIVAEEELPDAVDEAFAVPADEEALEAIDEPAAEDVPELEEAPVIEEPIASIESADEHADITDETEPRQATDESSTTASEEEESGGLASAVNEVLARLVEPFEAAKTAAPEVATEEELA</sequence>
<name>A0A0W8D9E5_PHYNI</name>
<dbReference type="Proteomes" id="UP000054636">
    <property type="component" value="Unassembled WGS sequence"/>
</dbReference>
<accession>A0A0W8D9E5</accession>
<feature type="compositionally biased region" description="Acidic residues" evidence="1">
    <location>
        <begin position="583"/>
        <end position="603"/>
    </location>
</feature>
<feature type="region of interest" description="Disordered" evidence="1">
    <location>
        <begin position="1024"/>
        <end position="1095"/>
    </location>
</feature>
<feature type="compositionally biased region" description="Acidic residues" evidence="1">
    <location>
        <begin position="1024"/>
        <end position="1047"/>
    </location>
</feature>
<feature type="region of interest" description="Disordered" evidence="1">
    <location>
        <begin position="814"/>
        <end position="835"/>
    </location>
</feature>
<feature type="region of interest" description="Disordered" evidence="1">
    <location>
        <begin position="389"/>
        <end position="421"/>
    </location>
</feature>
<feature type="compositionally biased region" description="Basic and acidic residues" evidence="1">
    <location>
        <begin position="296"/>
        <end position="315"/>
    </location>
</feature>
<gene>
    <name evidence="3" type="ORF">AM588_10006688</name>
</gene>
<proteinExistence type="predicted"/>
<dbReference type="EMBL" id="LNFP01000439">
    <property type="protein sequence ID" value="KUF92824.1"/>
    <property type="molecule type" value="Genomic_DNA"/>
</dbReference>
<feature type="transmembrane region" description="Helical" evidence="2">
    <location>
        <begin position="110"/>
        <end position="143"/>
    </location>
</feature>
<evidence type="ECO:0000256" key="1">
    <source>
        <dbReference type="SAM" id="MobiDB-lite"/>
    </source>
</evidence>
<feature type="compositionally biased region" description="Acidic residues" evidence="1">
    <location>
        <begin position="673"/>
        <end position="687"/>
    </location>
</feature>
<feature type="compositionally biased region" description="Acidic residues" evidence="1">
    <location>
        <begin position="814"/>
        <end position="829"/>
    </location>
</feature>
<feature type="compositionally biased region" description="Basic and acidic residues" evidence="1">
    <location>
        <begin position="659"/>
        <end position="672"/>
    </location>
</feature>